<evidence type="ECO:0000313" key="3">
    <source>
        <dbReference type="Proteomes" id="UP000287651"/>
    </source>
</evidence>
<reference evidence="2 3" key="1">
    <citation type="journal article" date="2014" name="Agronomy (Basel)">
        <title>A Draft Genome Sequence for Ensete ventricosum, the Drought-Tolerant Tree Against Hunger.</title>
        <authorList>
            <person name="Harrison J."/>
            <person name="Moore K.A."/>
            <person name="Paszkiewicz K."/>
            <person name="Jones T."/>
            <person name="Grant M."/>
            <person name="Ambacheew D."/>
            <person name="Muzemil S."/>
            <person name="Studholme D.J."/>
        </authorList>
    </citation>
    <scope>NUCLEOTIDE SEQUENCE [LARGE SCALE GENOMIC DNA]</scope>
</reference>
<comment type="caution">
    <text evidence="2">The sequence shown here is derived from an EMBL/GenBank/DDBJ whole genome shotgun (WGS) entry which is preliminary data.</text>
</comment>
<feature type="region of interest" description="Disordered" evidence="1">
    <location>
        <begin position="1"/>
        <end position="26"/>
    </location>
</feature>
<protein>
    <submittedName>
        <fullName evidence="2">Uncharacterized protein</fullName>
    </submittedName>
</protein>
<gene>
    <name evidence="2" type="ORF">B296_00018878</name>
</gene>
<sequence length="132" mass="14392">MAATKDGDDDIDGDDDDDKGSDCEIITGTPMITALIPIDRTPYDSIMDRDEKGEINDPFEGIASAGVRTIQWELAERLTESLPKVSEAFQGFVRSSLKGSKAYREFAGSLLGVHRERAEGDRELAKMASGVH</sequence>
<dbReference type="Proteomes" id="UP000287651">
    <property type="component" value="Unassembled WGS sequence"/>
</dbReference>
<evidence type="ECO:0000256" key="1">
    <source>
        <dbReference type="SAM" id="MobiDB-lite"/>
    </source>
</evidence>
<proteinExistence type="predicted"/>
<organism evidence="2 3">
    <name type="scientific">Ensete ventricosum</name>
    <name type="common">Abyssinian banana</name>
    <name type="synonym">Musa ensete</name>
    <dbReference type="NCBI Taxonomy" id="4639"/>
    <lineage>
        <taxon>Eukaryota</taxon>
        <taxon>Viridiplantae</taxon>
        <taxon>Streptophyta</taxon>
        <taxon>Embryophyta</taxon>
        <taxon>Tracheophyta</taxon>
        <taxon>Spermatophyta</taxon>
        <taxon>Magnoliopsida</taxon>
        <taxon>Liliopsida</taxon>
        <taxon>Zingiberales</taxon>
        <taxon>Musaceae</taxon>
        <taxon>Ensete</taxon>
    </lineage>
</organism>
<dbReference type="AlphaFoldDB" id="A0A427A2M5"/>
<evidence type="ECO:0000313" key="2">
    <source>
        <dbReference type="EMBL" id="RRT70438.1"/>
    </source>
</evidence>
<accession>A0A427A2M5</accession>
<feature type="compositionally biased region" description="Acidic residues" evidence="1">
    <location>
        <begin position="7"/>
        <end position="19"/>
    </location>
</feature>
<name>A0A427A2M5_ENSVE</name>
<dbReference type="EMBL" id="AMZH03004015">
    <property type="protein sequence ID" value="RRT70438.1"/>
    <property type="molecule type" value="Genomic_DNA"/>
</dbReference>